<dbReference type="Pfam" id="PF00691">
    <property type="entry name" value="OmpA"/>
    <property type="match status" value="1"/>
</dbReference>
<feature type="domain" description="OmpA-like" evidence="10">
    <location>
        <begin position="145"/>
        <end position="265"/>
    </location>
</feature>
<keyword evidence="11" id="KW-0282">Flagellum</keyword>
<dbReference type="Gene3D" id="3.30.1330.60">
    <property type="entry name" value="OmpA-like domain"/>
    <property type="match status" value="1"/>
</dbReference>
<gene>
    <name evidence="11" type="primary">motB</name>
    <name evidence="11" type="ORF">JJB97_08945</name>
</gene>
<keyword evidence="3" id="KW-1003">Cell membrane</keyword>
<dbReference type="InterPro" id="IPR025713">
    <property type="entry name" value="MotB-like_N_dom"/>
</dbReference>
<dbReference type="PANTHER" id="PTHR30329">
    <property type="entry name" value="STATOR ELEMENT OF FLAGELLAR MOTOR COMPLEX"/>
    <property type="match status" value="1"/>
</dbReference>
<evidence type="ECO:0000256" key="3">
    <source>
        <dbReference type="ARBA" id="ARBA00022475"/>
    </source>
</evidence>
<dbReference type="CDD" id="cd07185">
    <property type="entry name" value="OmpA_C-like"/>
    <property type="match status" value="1"/>
</dbReference>
<dbReference type="InterPro" id="IPR050330">
    <property type="entry name" value="Bact_OuterMem_StrucFunc"/>
</dbReference>
<keyword evidence="4 9" id="KW-0812">Transmembrane</keyword>
<organism evidence="11 12">
    <name type="scientific">Tenebrionibacter intestinalis</name>
    <dbReference type="NCBI Taxonomy" id="2799638"/>
    <lineage>
        <taxon>Bacteria</taxon>
        <taxon>Pseudomonadati</taxon>
        <taxon>Pseudomonadota</taxon>
        <taxon>Gammaproteobacteria</taxon>
        <taxon>Enterobacterales</taxon>
        <taxon>Enterobacteriaceae</taxon>
        <taxon>Tenebrionibacter/Tenebrionicola group</taxon>
        <taxon>Tenebrionibacter</taxon>
    </lineage>
</organism>
<proteinExistence type="inferred from homology"/>
<feature type="compositionally biased region" description="Basic and acidic residues" evidence="8">
    <location>
        <begin position="270"/>
        <end position="280"/>
    </location>
</feature>
<dbReference type="EMBL" id="JAEPBH010000019">
    <property type="protein sequence ID" value="MBK4715457.1"/>
    <property type="molecule type" value="Genomic_DNA"/>
</dbReference>
<protein>
    <submittedName>
        <fullName evidence="11">Flagellar motor protein MotB</fullName>
    </submittedName>
</protein>
<evidence type="ECO:0000256" key="4">
    <source>
        <dbReference type="ARBA" id="ARBA00022692"/>
    </source>
</evidence>
<dbReference type="Pfam" id="PF13677">
    <property type="entry name" value="MotB_plug"/>
    <property type="match status" value="1"/>
</dbReference>
<dbReference type="Proteomes" id="UP000659047">
    <property type="component" value="Unassembled WGS sequence"/>
</dbReference>
<evidence type="ECO:0000313" key="12">
    <source>
        <dbReference type="Proteomes" id="UP000659047"/>
    </source>
</evidence>
<dbReference type="RefSeq" id="WP_317981055.1">
    <property type="nucleotide sequence ID" value="NZ_JAEPBH010000019.1"/>
</dbReference>
<accession>A0A8K0XXK1</accession>
<dbReference type="AlphaFoldDB" id="A0A8K0XXK1"/>
<evidence type="ECO:0000256" key="7">
    <source>
        <dbReference type="PROSITE-ProRule" id="PRU00473"/>
    </source>
</evidence>
<evidence type="ECO:0000256" key="5">
    <source>
        <dbReference type="ARBA" id="ARBA00022989"/>
    </source>
</evidence>
<keyword evidence="12" id="KW-1185">Reference proteome</keyword>
<dbReference type="PANTHER" id="PTHR30329:SF18">
    <property type="entry name" value="MOTILITY PROTEIN B"/>
    <property type="match status" value="1"/>
</dbReference>
<keyword evidence="11" id="KW-0969">Cilium</keyword>
<dbReference type="NCBIfam" id="NF006548">
    <property type="entry name" value="PRK09041.1"/>
    <property type="match status" value="1"/>
</dbReference>
<keyword evidence="6 7" id="KW-0472">Membrane</keyword>
<evidence type="ECO:0000256" key="6">
    <source>
        <dbReference type="ARBA" id="ARBA00023136"/>
    </source>
</evidence>
<evidence type="ECO:0000256" key="8">
    <source>
        <dbReference type="SAM" id="MobiDB-lite"/>
    </source>
</evidence>
<keyword evidence="5 9" id="KW-1133">Transmembrane helix</keyword>
<keyword evidence="11" id="KW-0966">Cell projection</keyword>
<dbReference type="SUPFAM" id="SSF103088">
    <property type="entry name" value="OmpA-like"/>
    <property type="match status" value="1"/>
</dbReference>
<dbReference type="GO" id="GO:0005886">
    <property type="term" value="C:plasma membrane"/>
    <property type="evidence" value="ECO:0007669"/>
    <property type="project" value="UniProtKB-SubCell"/>
</dbReference>
<reference evidence="11" key="1">
    <citation type="submission" date="2021-01" db="EMBL/GenBank/DDBJ databases">
        <title>Intestinitalea alba gen. nov., sp. nov., a novel genus of the family Enterobacteriaceae, isolated from the gut of the plastic-eating mealworm Tenebrio molitor L.</title>
        <authorList>
            <person name="Yang Y."/>
        </authorList>
    </citation>
    <scope>NUCLEOTIDE SEQUENCE</scope>
    <source>
        <strain evidence="11">BIT-L3</strain>
    </source>
</reference>
<evidence type="ECO:0000256" key="9">
    <source>
        <dbReference type="SAM" id="Phobius"/>
    </source>
</evidence>
<evidence type="ECO:0000259" key="10">
    <source>
        <dbReference type="PROSITE" id="PS51123"/>
    </source>
</evidence>
<dbReference type="InterPro" id="IPR006665">
    <property type="entry name" value="OmpA-like"/>
</dbReference>
<evidence type="ECO:0000313" key="11">
    <source>
        <dbReference type="EMBL" id="MBK4715457.1"/>
    </source>
</evidence>
<dbReference type="InterPro" id="IPR036737">
    <property type="entry name" value="OmpA-like_sf"/>
</dbReference>
<comment type="caution">
    <text evidence="11">The sequence shown here is derived from an EMBL/GenBank/DDBJ whole genome shotgun (WGS) entry which is preliminary data.</text>
</comment>
<dbReference type="PROSITE" id="PS51123">
    <property type="entry name" value="OMPA_2"/>
    <property type="match status" value="1"/>
</dbReference>
<comment type="subcellular location">
    <subcellularLocation>
        <location evidence="1">Cell membrane</location>
        <topology evidence="1">Single-pass membrane protein</topology>
    </subcellularLocation>
</comment>
<name>A0A8K0XXK1_9ENTR</name>
<feature type="region of interest" description="Disordered" evidence="8">
    <location>
        <begin position="270"/>
        <end position="303"/>
    </location>
</feature>
<comment type="similarity">
    <text evidence="2">Belongs to the MotB family.</text>
</comment>
<evidence type="ECO:0000256" key="1">
    <source>
        <dbReference type="ARBA" id="ARBA00004162"/>
    </source>
</evidence>
<feature type="transmembrane region" description="Helical" evidence="9">
    <location>
        <begin position="28"/>
        <end position="47"/>
    </location>
</feature>
<sequence length="303" mass="34258">MKRKDHPVIIVKKRKSHGHAHHGGSWKIAYADFMTAMMAFFLVMWLLSVSTPEERHQIAEYFKMPLKAAVSNGNRFSLSDSAIPGGGDDIQKVQGEVQKRRAENKRRDLQSLKRVRERLDQLIKNDPRLRELQPNLKLKLLDEGLRIQIIDSQQRPMFRSGSKVVEPYMRDILRAIAPVLNDIPNRISLSGHTDDTPFNTGERGYSNWELSADRANASRRELVTGGLARDKVLRVVGMADSMNLKEVSGEDPSNRRISILILTKDKENEILNENQGHDAEDIAPDADDPTGSKQIQERVAPAV</sequence>
<evidence type="ECO:0000256" key="2">
    <source>
        <dbReference type="ARBA" id="ARBA00008914"/>
    </source>
</evidence>